<gene>
    <name evidence="6" type="ORF">GCM10017653_19200</name>
</gene>
<dbReference type="InterPro" id="IPR050327">
    <property type="entry name" value="Proton-linked_MCT"/>
</dbReference>
<sequence>MSRLAIISTLGITQIMAWGSSYYLSAVLAGPVAAETGWALAWVVGGLSIGLLTAGLVSPWIGRAIGRHGGRGVLALSAVLIAAGQVTLGLSQALPVYVAGWLVLGLGMGAGLYDAAFATLGRLFGSSARSAITVLTLWGGFASTVCWPLSAYLVGSVGWRGTCFIYAAIQIGFSLPLLLRVIPRAAPPPARSAERAAGTEPLLGAERRAFLLLAAVMIIAGAITATLSVHLLTLLQAQGLSLADAVLFGALIGPAQVGGRLVEMAGRGRHHPLWSLGAACGLIALGLLLLWSGLVMAAIALIFYGAGNGVFSIARGTLPLALFGPERYAALMGRLARPSLVAQAAAPFLGAFLIEHGGPSEALGAVAILGLGNALLVGMLWQHRRPAPVPAG</sequence>
<comment type="caution">
    <text evidence="6">The sequence shown here is derived from an EMBL/GenBank/DDBJ whole genome shotgun (WGS) entry which is preliminary data.</text>
</comment>
<dbReference type="InterPro" id="IPR036259">
    <property type="entry name" value="MFS_trans_sf"/>
</dbReference>
<dbReference type="AlphaFoldDB" id="A0A9W6JU12"/>
<accession>A0A9W6JU12</accession>
<feature type="transmembrane region" description="Helical" evidence="4">
    <location>
        <begin position="360"/>
        <end position="381"/>
    </location>
</feature>
<evidence type="ECO:0000256" key="4">
    <source>
        <dbReference type="SAM" id="Phobius"/>
    </source>
</evidence>
<feature type="transmembrane region" description="Helical" evidence="4">
    <location>
        <begin position="73"/>
        <end position="90"/>
    </location>
</feature>
<name>A0A9W6JU12_9HYPH</name>
<keyword evidence="2 4" id="KW-1133">Transmembrane helix</keyword>
<dbReference type="InterPro" id="IPR011701">
    <property type="entry name" value="MFS"/>
</dbReference>
<dbReference type="Pfam" id="PF07690">
    <property type="entry name" value="MFS_1"/>
    <property type="match status" value="1"/>
</dbReference>
<feature type="transmembrane region" description="Helical" evidence="4">
    <location>
        <begin position="297"/>
        <end position="323"/>
    </location>
</feature>
<dbReference type="RefSeq" id="WP_213364050.1">
    <property type="nucleotide sequence ID" value="NZ_BSFM01000011.1"/>
</dbReference>
<feature type="transmembrane region" description="Helical" evidence="4">
    <location>
        <begin position="39"/>
        <end position="61"/>
    </location>
</feature>
<evidence type="ECO:0000256" key="3">
    <source>
        <dbReference type="ARBA" id="ARBA00023136"/>
    </source>
</evidence>
<feature type="transmembrane region" description="Helical" evidence="4">
    <location>
        <begin position="96"/>
        <end position="120"/>
    </location>
</feature>
<keyword evidence="1 4" id="KW-0812">Transmembrane</keyword>
<keyword evidence="3 4" id="KW-0472">Membrane</keyword>
<dbReference type="PANTHER" id="PTHR11360:SF308">
    <property type="entry name" value="BLL3089 PROTEIN"/>
    <property type="match status" value="1"/>
</dbReference>
<feature type="transmembrane region" description="Helical" evidence="4">
    <location>
        <begin position="273"/>
        <end position="291"/>
    </location>
</feature>
<evidence type="ECO:0000313" key="7">
    <source>
        <dbReference type="Proteomes" id="UP001143330"/>
    </source>
</evidence>
<organism evidence="6 7">
    <name type="scientific">Ancylobacter defluvii</name>
    <dbReference type="NCBI Taxonomy" id="1282440"/>
    <lineage>
        <taxon>Bacteria</taxon>
        <taxon>Pseudomonadati</taxon>
        <taxon>Pseudomonadota</taxon>
        <taxon>Alphaproteobacteria</taxon>
        <taxon>Hyphomicrobiales</taxon>
        <taxon>Xanthobacteraceae</taxon>
        <taxon>Ancylobacter</taxon>
    </lineage>
</organism>
<keyword evidence="7" id="KW-1185">Reference proteome</keyword>
<proteinExistence type="predicted"/>
<dbReference type="InterPro" id="IPR020846">
    <property type="entry name" value="MFS_dom"/>
</dbReference>
<feature type="transmembrane region" description="Helical" evidence="4">
    <location>
        <begin position="210"/>
        <end position="233"/>
    </location>
</feature>
<feature type="domain" description="Major facilitator superfamily (MFS) profile" evidence="5">
    <location>
        <begin position="1"/>
        <end position="385"/>
    </location>
</feature>
<feature type="transmembrane region" description="Helical" evidence="4">
    <location>
        <begin position="132"/>
        <end position="152"/>
    </location>
</feature>
<reference evidence="6" key="2">
    <citation type="submission" date="2023-01" db="EMBL/GenBank/DDBJ databases">
        <authorList>
            <person name="Sun Q."/>
            <person name="Evtushenko L."/>
        </authorList>
    </citation>
    <scope>NUCLEOTIDE SEQUENCE</scope>
    <source>
        <strain evidence="6">VKM B-2789</strain>
    </source>
</reference>
<dbReference type="SUPFAM" id="SSF103473">
    <property type="entry name" value="MFS general substrate transporter"/>
    <property type="match status" value="1"/>
</dbReference>
<dbReference type="EMBL" id="BSFM01000011">
    <property type="protein sequence ID" value="GLK83850.1"/>
    <property type="molecule type" value="Genomic_DNA"/>
</dbReference>
<protein>
    <submittedName>
        <fullName evidence="6">MFS transporter</fullName>
    </submittedName>
</protein>
<dbReference type="Proteomes" id="UP001143330">
    <property type="component" value="Unassembled WGS sequence"/>
</dbReference>
<dbReference type="PANTHER" id="PTHR11360">
    <property type="entry name" value="MONOCARBOXYLATE TRANSPORTER"/>
    <property type="match status" value="1"/>
</dbReference>
<dbReference type="GO" id="GO:0022857">
    <property type="term" value="F:transmembrane transporter activity"/>
    <property type="evidence" value="ECO:0007669"/>
    <property type="project" value="InterPro"/>
</dbReference>
<evidence type="ECO:0000313" key="6">
    <source>
        <dbReference type="EMBL" id="GLK83850.1"/>
    </source>
</evidence>
<evidence type="ECO:0000256" key="2">
    <source>
        <dbReference type="ARBA" id="ARBA00022989"/>
    </source>
</evidence>
<dbReference type="Gene3D" id="1.20.1250.20">
    <property type="entry name" value="MFS general substrate transporter like domains"/>
    <property type="match status" value="1"/>
</dbReference>
<evidence type="ECO:0000256" key="1">
    <source>
        <dbReference type="ARBA" id="ARBA00022692"/>
    </source>
</evidence>
<feature type="transmembrane region" description="Helical" evidence="4">
    <location>
        <begin position="239"/>
        <end position="261"/>
    </location>
</feature>
<reference evidence="6" key="1">
    <citation type="journal article" date="2014" name="Int. J. Syst. Evol. Microbiol.">
        <title>Complete genome sequence of Corynebacterium casei LMG S-19264T (=DSM 44701T), isolated from a smear-ripened cheese.</title>
        <authorList>
            <consortium name="US DOE Joint Genome Institute (JGI-PGF)"/>
            <person name="Walter F."/>
            <person name="Albersmeier A."/>
            <person name="Kalinowski J."/>
            <person name="Ruckert C."/>
        </authorList>
    </citation>
    <scope>NUCLEOTIDE SEQUENCE</scope>
    <source>
        <strain evidence="6">VKM B-2789</strain>
    </source>
</reference>
<evidence type="ECO:0000259" key="5">
    <source>
        <dbReference type="PROSITE" id="PS50850"/>
    </source>
</evidence>
<dbReference type="PROSITE" id="PS50850">
    <property type="entry name" value="MFS"/>
    <property type="match status" value="1"/>
</dbReference>